<keyword evidence="7" id="KW-0813">Transport</keyword>
<evidence type="ECO:0000256" key="12">
    <source>
        <dbReference type="ARBA" id="ARBA00023136"/>
    </source>
</evidence>
<name>A0ABR1KYW8_9PEZI</name>
<evidence type="ECO:0000256" key="13">
    <source>
        <dbReference type="ARBA" id="ARBA00023157"/>
    </source>
</evidence>
<comment type="function">
    <text evidence="1">Accessory subunit of the mitochondrial membrane respiratory chain NADH dehydrogenase (Complex I), that is believed not to be involved in catalysis. Complex I functions in the transfer of electrons from NADH to the respiratory chain. The immediate electron acceptor for the enzyme is believed to be ubiquinone.</text>
</comment>
<evidence type="ECO:0000256" key="5">
    <source>
        <dbReference type="ARBA" id="ARBA00011261"/>
    </source>
</evidence>
<dbReference type="CDD" id="cd24141">
    <property type="entry name" value="NDUFS5-like"/>
    <property type="match status" value="1"/>
</dbReference>
<dbReference type="PANTHER" id="PTHR15224">
    <property type="entry name" value="NADH DEHYDROGENASE [UBIQUINONE] IRON-SULFUR PROTEIN 5"/>
    <property type="match status" value="1"/>
</dbReference>
<keyword evidence="11" id="KW-0496">Mitochondrion</keyword>
<evidence type="ECO:0000256" key="15">
    <source>
        <dbReference type="ARBA" id="ARBA00032739"/>
    </source>
</evidence>
<evidence type="ECO:0000256" key="1">
    <source>
        <dbReference type="ARBA" id="ARBA00003195"/>
    </source>
</evidence>
<gene>
    <name evidence="16" type="ORF">IWZ03DRAFT_16839</name>
</gene>
<keyword evidence="8" id="KW-0679">Respiratory chain</keyword>
<evidence type="ECO:0000256" key="10">
    <source>
        <dbReference type="ARBA" id="ARBA00022982"/>
    </source>
</evidence>
<keyword evidence="10" id="KW-0249">Electron transport</keyword>
<evidence type="ECO:0000313" key="17">
    <source>
        <dbReference type="Proteomes" id="UP001363622"/>
    </source>
</evidence>
<evidence type="ECO:0000256" key="9">
    <source>
        <dbReference type="ARBA" id="ARBA00022792"/>
    </source>
</evidence>
<dbReference type="Proteomes" id="UP001363622">
    <property type="component" value="Unassembled WGS sequence"/>
</dbReference>
<evidence type="ECO:0000256" key="7">
    <source>
        <dbReference type="ARBA" id="ARBA00022448"/>
    </source>
</evidence>
<dbReference type="EMBL" id="JBBPHU010000001">
    <property type="protein sequence ID" value="KAK7524047.1"/>
    <property type="molecule type" value="Genomic_DNA"/>
</dbReference>
<proteinExistence type="inferred from homology"/>
<comment type="subcellular location">
    <subcellularLocation>
        <location evidence="3">Mitochondrion inner membrane</location>
        <topology evidence="3">Peripheral membrane protein</topology>
    </subcellularLocation>
    <subcellularLocation>
        <location evidence="2">Mitochondrion intermembrane space</location>
    </subcellularLocation>
</comment>
<evidence type="ECO:0000313" key="16">
    <source>
        <dbReference type="EMBL" id="KAK7524047.1"/>
    </source>
</evidence>
<evidence type="ECO:0000256" key="4">
    <source>
        <dbReference type="ARBA" id="ARBA00007372"/>
    </source>
</evidence>
<evidence type="ECO:0000256" key="11">
    <source>
        <dbReference type="ARBA" id="ARBA00023128"/>
    </source>
</evidence>
<reference evidence="16 17" key="1">
    <citation type="submission" date="2024-04" db="EMBL/GenBank/DDBJ databases">
        <title>Phyllosticta paracitricarpa is synonymous to the EU quarantine fungus P. citricarpa based on phylogenomic analyses.</title>
        <authorList>
            <consortium name="Lawrence Berkeley National Laboratory"/>
            <person name="Van Ingen-Buijs V.A."/>
            <person name="Van Westerhoven A.C."/>
            <person name="Haridas S."/>
            <person name="Skiadas P."/>
            <person name="Martin F."/>
            <person name="Groenewald J.Z."/>
            <person name="Crous P.W."/>
            <person name="Seidl M.F."/>
        </authorList>
    </citation>
    <scope>NUCLEOTIDE SEQUENCE [LARGE SCALE GENOMIC DNA]</scope>
    <source>
        <strain evidence="16 17">CBS 123371</strain>
    </source>
</reference>
<comment type="similarity">
    <text evidence="4">Belongs to the complex I NDUFS5 subunit family.</text>
</comment>
<comment type="subunit">
    <text evidence="5">Mammalian complex I is composed of 45 different subunits. This is a component of the iron-sulfur (IP) fragment of the enzyme.</text>
</comment>
<protein>
    <recommendedName>
        <fullName evidence="6">NADH dehydrogenase [ubiquinone] iron-sulfur protein 5</fullName>
    </recommendedName>
    <alternativeName>
        <fullName evidence="14">Complex I-15 kDa</fullName>
    </alternativeName>
    <alternativeName>
        <fullName evidence="15">NADH-ubiquinone oxidoreductase 15 kDa subunit</fullName>
    </alternativeName>
</protein>
<sequence length="115" mass="13098">MASGYGLNGGPSRCFPFWQEVLACYVLSASPENPEGKAKCQLPLEDYYECLHHKKEFLAKAKLQNVMRQKEATTPRPDNVPKPQEVRTLGMIDAPMEEKGLKQFWIFKPKPPTVF</sequence>
<dbReference type="InterPro" id="IPR019342">
    <property type="entry name" value="NADH_UbQ_OxRdtase_FeS-su5"/>
</dbReference>
<keyword evidence="17" id="KW-1185">Reference proteome</keyword>
<evidence type="ECO:0000256" key="6">
    <source>
        <dbReference type="ARBA" id="ARBA00013482"/>
    </source>
</evidence>
<evidence type="ECO:0000256" key="14">
    <source>
        <dbReference type="ARBA" id="ARBA00031222"/>
    </source>
</evidence>
<accession>A0ABR1KYW8</accession>
<evidence type="ECO:0000256" key="3">
    <source>
        <dbReference type="ARBA" id="ARBA00004637"/>
    </source>
</evidence>
<keyword evidence="9" id="KW-0999">Mitochondrion inner membrane</keyword>
<comment type="caution">
    <text evidence="16">The sequence shown here is derived from an EMBL/GenBank/DDBJ whole genome shotgun (WGS) entry which is preliminary data.</text>
</comment>
<keyword evidence="13" id="KW-1015">Disulfide bond</keyword>
<keyword evidence="12" id="KW-0472">Membrane</keyword>
<organism evidence="16 17">
    <name type="scientific">Phyllosticta citriasiana</name>
    <dbReference type="NCBI Taxonomy" id="595635"/>
    <lineage>
        <taxon>Eukaryota</taxon>
        <taxon>Fungi</taxon>
        <taxon>Dikarya</taxon>
        <taxon>Ascomycota</taxon>
        <taxon>Pezizomycotina</taxon>
        <taxon>Dothideomycetes</taxon>
        <taxon>Dothideomycetes incertae sedis</taxon>
        <taxon>Botryosphaeriales</taxon>
        <taxon>Phyllostictaceae</taxon>
        <taxon>Phyllosticta</taxon>
    </lineage>
</organism>
<evidence type="ECO:0000256" key="2">
    <source>
        <dbReference type="ARBA" id="ARBA00004569"/>
    </source>
</evidence>
<evidence type="ECO:0000256" key="8">
    <source>
        <dbReference type="ARBA" id="ARBA00022660"/>
    </source>
</evidence>
<dbReference type="PANTHER" id="PTHR15224:SF1">
    <property type="entry name" value="NADH DEHYDROGENASE [UBIQUINONE] IRON-SULFUR PROTEIN 5"/>
    <property type="match status" value="1"/>
</dbReference>